<feature type="non-terminal residue" evidence="2">
    <location>
        <position position="54"/>
    </location>
</feature>
<protein>
    <submittedName>
        <fullName evidence="2">Uncharacterized protein</fullName>
    </submittedName>
</protein>
<evidence type="ECO:0000256" key="1">
    <source>
        <dbReference type="SAM" id="MobiDB-lite"/>
    </source>
</evidence>
<comment type="caution">
    <text evidence="2">The sequence shown here is derived from an EMBL/GenBank/DDBJ whole genome shotgun (WGS) entry which is preliminary data.</text>
</comment>
<accession>A0A0F8Z0D3</accession>
<organism evidence="2">
    <name type="scientific">marine sediment metagenome</name>
    <dbReference type="NCBI Taxonomy" id="412755"/>
    <lineage>
        <taxon>unclassified sequences</taxon>
        <taxon>metagenomes</taxon>
        <taxon>ecological metagenomes</taxon>
    </lineage>
</organism>
<reference evidence="2" key="1">
    <citation type="journal article" date="2015" name="Nature">
        <title>Complex archaea that bridge the gap between prokaryotes and eukaryotes.</title>
        <authorList>
            <person name="Spang A."/>
            <person name="Saw J.H."/>
            <person name="Jorgensen S.L."/>
            <person name="Zaremba-Niedzwiedzka K."/>
            <person name="Martijn J."/>
            <person name="Lind A.E."/>
            <person name="van Eijk R."/>
            <person name="Schleper C."/>
            <person name="Guy L."/>
            <person name="Ettema T.J."/>
        </authorList>
    </citation>
    <scope>NUCLEOTIDE SEQUENCE</scope>
</reference>
<name>A0A0F8Z0D3_9ZZZZ</name>
<sequence length="54" mass="5935">MSRMNPGMGMGAGYLPPEAERQQSDIPSTDGVAALPRKARASAREKARFFYAQY</sequence>
<evidence type="ECO:0000313" key="2">
    <source>
        <dbReference type="EMBL" id="KKK59844.1"/>
    </source>
</evidence>
<gene>
    <name evidence="2" type="ORF">LCGC14_3030330</name>
</gene>
<dbReference type="EMBL" id="LAZR01063262">
    <property type="protein sequence ID" value="KKK59844.1"/>
    <property type="molecule type" value="Genomic_DNA"/>
</dbReference>
<proteinExistence type="predicted"/>
<feature type="region of interest" description="Disordered" evidence="1">
    <location>
        <begin position="1"/>
        <end position="33"/>
    </location>
</feature>
<dbReference type="AlphaFoldDB" id="A0A0F8Z0D3"/>